<sequence length="237" mass="25409">MGVTAVKDPTKGKKKTNTSAKVKTSTFTSKPANKKAPTAILTTTTTTTTTKISVTRDPLSAPAKSGTKAKTSSKGKSVKSSDNPKRSAKTSSTKTGAKIGAALNPKTIKMKAEVNSKPKFSPDSGTNASASATKTSIPRMQDNVKKMIAEAVTREVKNGINFGQLTVTTTLTLHADQVQFLGSTMSWDYKDGPLKTVLKESLKGEYKKKRYQIVLLSMSYVRSGGGYLKMTVTYKRL</sequence>
<feature type="compositionally biased region" description="Polar residues" evidence="1">
    <location>
        <begin position="123"/>
        <end position="135"/>
    </location>
</feature>
<feature type="region of interest" description="Disordered" evidence="1">
    <location>
        <begin position="115"/>
        <end position="135"/>
    </location>
</feature>
<feature type="region of interest" description="Disordered" evidence="1">
    <location>
        <begin position="1"/>
        <end position="101"/>
    </location>
</feature>
<gene>
    <name evidence="2" type="ORF">PR002_g28529</name>
    <name evidence="3" type="ORF">PR003_g29777</name>
</gene>
<evidence type="ECO:0000313" key="4">
    <source>
        <dbReference type="Proteomes" id="UP000434957"/>
    </source>
</evidence>
<protein>
    <submittedName>
        <fullName evidence="2">Uncharacterized protein</fullName>
    </submittedName>
</protein>
<evidence type="ECO:0000313" key="3">
    <source>
        <dbReference type="EMBL" id="KAE9273862.1"/>
    </source>
</evidence>
<evidence type="ECO:0000256" key="1">
    <source>
        <dbReference type="SAM" id="MobiDB-lite"/>
    </source>
</evidence>
<dbReference type="OrthoDB" id="10316283at2759"/>
<dbReference type="AlphaFoldDB" id="A0A6A3H852"/>
<dbReference type="Proteomes" id="UP000434957">
    <property type="component" value="Unassembled WGS sequence"/>
</dbReference>
<evidence type="ECO:0000313" key="5">
    <source>
        <dbReference type="Proteomes" id="UP000435112"/>
    </source>
</evidence>
<reference evidence="2 5" key="1">
    <citation type="submission" date="2018-09" db="EMBL/GenBank/DDBJ databases">
        <title>Genomic investigation of the strawberry pathogen Phytophthora fragariae indicates pathogenicity is determined by transcriptional variation in three key races.</title>
        <authorList>
            <person name="Adams T.M."/>
            <person name="Armitage A.D."/>
            <person name="Sobczyk M.K."/>
            <person name="Bates H.J."/>
            <person name="Dunwell J.M."/>
            <person name="Nellist C.F."/>
            <person name="Harrison R.J."/>
        </authorList>
    </citation>
    <scope>NUCLEOTIDE SEQUENCE [LARGE SCALE GENOMIC DNA]</scope>
    <source>
        <strain evidence="2 5">SCRP324</strain>
        <strain evidence="3 4">SCRP333</strain>
    </source>
</reference>
<dbReference type="EMBL" id="QXFT01005175">
    <property type="protein sequence ID" value="KAE9273862.1"/>
    <property type="molecule type" value="Genomic_DNA"/>
</dbReference>
<dbReference type="EMBL" id="QXFU01005044">
    <property type="protein sequence ID" value="KAE8965916.1"/>
    <property type="molecule type" value="Genomic_DNA"/>
</dbReference>
<accession>A0A6A3H852</accession>
<keyword evidence="4" id="KW-1185">Reference proteome</keyword>
<proteinExistence type="predicted"/>
<name>A0A6A3H852_9STRA</name>
<organism evidence="2 5">
    <name type="scientific">Phytophthora rubi</name>
    <dbReference type="NCBI Taxonomy" id="129364"/>
    <lineage>
        <taxon>Eukaryota</taxon>
        <taxon>Sar</taxon>
        <taxon>Stramenopiles</taxon>
        <taxon>Oomycota</taxon>
        <taxon>Peronosporomycetes</taxon>
        <taxon>Peronosporales</taxon>
        <taxon>Peronosporaceae</taxon>
        <taxon>Phytophthora</taxon>
    </lineage>
</organism>
<evidence type="ECO:0000313" key="2">
    <source>
        <dbReference type="EMBL" id="KAE8965916.1"/>
    </source>
</evidence>
<comment type="caution">
    <text evidence="2">The sequence shown here is derived from an EMBL/GenBank/DDBJ whole genome shotgun (WGS) entry which is preliminary data.</text>
</comment>
<dbReference type="Proteomes" id="UP000435112">
    <property type="component" value="Unassembled WGS sequence"/>
</dbReference>
<feature type="compositionally biased region" description="Polar residues" evidence="1">
    <location>
        <begin position="17"/>
        <end position="31"/>
    </location>
</feature>